<proteinExistence type="predicted"/>
<sequence>MVESEDDADVGDDEPSKKASSPPDIVNSGGAEPVPGAFTSFYTPFLHAYQFLSFRRLCSYPLFSAFLLTRTPPTPLTPAFTEGLNPINTTTGETLSPGSSPTTTTTSSPAYPSPPSSFSSYNEKVASVPTTPPPSTTASESLFAEAISISPVKCHRPTCTPSRTPFCALQKPGTSGTIGLTWVEGTREWRVDGVLSEKVKLWREEERREREEQERRRMGTRWSDDSMDIDQDVDEELCEESEDFDENDSEEIKELKVRRKYLRNLLQSAGKSSASSSRRVPRSSKSEDTGRSLLPIQPWVPLSSSPAHAPTLSSLSIPVPIPHSTRISTNTNPNFTTTATQPLPQ</sequence>
<feature type="region of interest" description="Disordered" evidence="1">
    <location>
        <begin position="268"/>
        <end position="345"/>
    </location>
</feature>
<feature type="compositionally biased region" description="Low complexity" evidence="1">
    <location>
        <begin position="89"/>
        <end position="129"/>
    </location>
</feature>
<name>A0A4S8LF71_DENBC</name>
<organism evidence="2 3">
    <name type="scientific">Dendrothele bispora (strain CBS 962.96)</name>
    <dbReference type="NCBI Taxonomy" id="1314807"/>
    <lineage>
        <taxon>Eukaryota</taxon>
        <taxon>Fungi</taxon>
        <taxon>Dikarya</taxon>
        <taxon>Basidiomycota</taxon>
        <taxon>Agaricomycotina</taxon>
        <taxon>Agaricomycetes</taxon>
        <taxon>Agaricomycetidae</taxon>
        <taxon>Agaricales</taxon>
        <taxon>Agaricales incertae sedis</taxon>
        <taxon>Dendrothele</taxon>
    </lineage>
</organism>
<evidence type="ECO:0000313" key="2">
    <source>
        <dbReference type="EMBL" id="THU87118.1"/>
    </source>
</evidence>
<dbReference type="EMBL" id="ML179464">
    <property type="protein sequence ID" value="THU87118.1"/>
    <property type="molecule type" value="Genomic_DNA"/>
</dbReference>
<feature type="compositionally biased region" description="Low complexity" evidence="1">
    <location>
        <begin position="329"/>
        <end position="345"/>
    </location>
</feature>
<keyword evidence="3" id="KW-1185">Reference proteome</keyword>
<feature type="region of interest" description="Disordered" evidence="1">
    <location>
        <begin position="1"/>
        <end position="31"/>
    </location>
</feature>
<dbReference type="OrthoDB" id="2017974at2759"/>
<evidence type="ECO:0000313" key="3">
    <source>
        <dbReference type="Proteomes" id="UP000297245"/>
    </source>
</evidence>
<feature type="compositionally biased region" description="Acidic residues" evidence="1">
    <location>
        <begin position="1"/>
        <end position="13"/>
    </location>
</feature>
<feature type="region of interest" description="Disordered" evidence="1">
    <location>
        <begin position="205"/>
        <end position="230"/>
    </location>
</feature>
<dbReference type="AlphaFoldDB" id="A0A4S8LF71"/>
<evidence type="ECO:0000256" key="1">
    <source>
        <dbReference type="SAM" id="MobiDB-lite"/>
    </source>
</evidence>
<protein>
    <submittedName>
        <fullName evidence="2">Uncharacterized protein</fullName>
    </submittedName>
</protein>
<reference evidence="2 3" key="1">
    <citation type="journal article" date="2019" name="Nat. Ecol. Evol.">
        <title>Megaphylogeny resolves global patterns of mushroom evolution.</title>
        <authorList>
            <person name="Varga T."/>
            <person name="Krizsan K."/>
            <person name="Foldi C."/>
            <person name="Dima B."/>
            <person name="Sanchez-Garcia M."/>
            <person name="Sanchez-Ramirez S."/>
            <person name="Szollosi G.J."/>
            <person name="Szarkandi J.G."/>
            <person name="Papp V."/>
            <person name="Albert L."/>
            <person name="Andreopoulos W."/>
            <person name="Angelini C."/>
            <person name="Antonin V."/>
            <person name="Barry K.W."/>
            <person name="Bougher N.L."/>
            <person name="Buchanan P."/>
            <person name="Buyck B."/>
            <person name="Bense V."/>
            <person name="Catcheside P."/>
            <person name="Chovatia M."/>
            <person name="Cooper J."/>
            <person name="Damon W."/>
            <person name="Desjardin D."/>
            <person name="Finy P."/>
            <person name="Geml J."/>
            <person name="Haridas S."/>
            <person name="Hughes K."/>
            <person name="Justo A."/>
            <person name="Karasinski D."/>
            <person name="Kautmanova I."/>
            <person name="Kiss B."/>
            <person name="Kocsube S."/>
            <person name="Kotiranta H."/>
            <person name="LaButti K.M."/>
            <person name="Lechner B.E."/>
            <person name="Liimatainen K."/>
            <person name="Lipzen A."/>
            <person name="Lukacs Z."/>
            <person name="Mihaltcheva S."/>
            <person name="Morgado L.N."/>
            <person name="Niskanen T."/>
            <person name="Noordeloos M.E."/>
            <person name="Ohm R.A."/>
            <person name="Ortiz-Santana B."/>
            <person name="Ovrebo C."/>
            <person name="Racz N."/>
            <person name="Riley R."/>
            <person name="Savchenko A."/>
            <person name="Shiryaev A."/>
            <person name="Soop K."/>
            <person name="Spirin V."/>
            <person name="Szebenyi C."/>
            <person name="Tomsovsky M."/>
            <person name="Tulloss R.E."/>
            <person name="Uehling J."/>
            <person name="Grigoriev I.V."/>
            <person name="Vagvolgyi C."/>
            <person name="Papp T."/>
            <person name="Martin F.M."/>
            <person name="Miettinen O."/>
            <person name="Hibbett D.S."/>
            <person name="Nagy L.G."/>
        </authorList>
    </citation>
    <scope>NUCLEOTIDE SEQUENCE [LARGE SCALE GENOMIC DNA]</scope>
    <source>
        <strain evidence="2 3">CBS 962.96</strain>
    </source>
</reference>
<feature type="compositionally biased region" description="Polar residues" evidence="1">
    <location>
        <begin position="302"/>
        <end position="316"/>
    </location>
</feature>
<feature type="region of interest" description="Disordered" evidence="1">
    <location>
        <begin position="77"/>
        <end position="138"/>
    </location>
</feature>
<feature type="compositionally biased region" description="Low complexity" evidence="1">
    <location>
        <begin position="268"/>
        <end position="278"/>
    </location>
</feature>
<dbReference type="Proteomes" id="UP000297245">
    <property type="component" value="Unassembled WGS sequence"/>
</dbReference>
<gene>
    <name evidence="2" type="ORF">K435DRAFT_355332</name>
</gene>
<accession>A0A4S8LF71</accession>
<feature type="compositionally biased region" description="Basic and acidic residues" evidence="1">
    <location>
        <begin position="205"/>
        <end position="217"/>
    </location>
</feature>